<sequence>MQQAVIIDSVLPQKNMLPEADVFEIEWFETQKHKFSRQTKTGVLLQLINTNKKEWNHADALYNNGKLVAQIFIKPALTISFVSNQANEVADFCYYIGNRHLPVFTEPEAHLFYVPYDGNLYEQVVAKFADKITLSERQLFTQNLLKAKK</sequence>
<dbReference type="Gene3D" id="3.30.70.790">
    <property type="entry name" value="UreE, C-terminal domain"/>
    <property type="match status" value="1"/>
</dbReference>
<gene>
    <name evidence="1" type="ORF">K5I29_05255</name>
</gene>
<dbReference type="Proteomes" id="UP001163328">
    <property type="component" value="Chromosome"/>
</dbReference>
<evidence type="ECO:0000313" key="1">
    <source>
        <dbReference type="EMBL" id="UYW02605.1"/>
    </source>
</evidence>
<dbReference type="EMBL" id="CP081495">
    <property type="protein sequence ID" value="UYW02605.1"/>
    <property type="molecule type" value="Genomic_DNA"/>
</dbReference>
<organism evidence="1 2">
    <name type="scientific">Flavobacterium agricola</name>
    <dbReference type="NCBI Taxonomy" id="2870839"/>
    <lineage>
        <taxon>Bacteria</taxon>
        <taxon>Pseudomonadati</taxon>
        <taxon>Bacteroidota</taxon>
        <taxon>Flavobacteriia</taxon>
        <taxon>Flavobacteriales</taxon>
        <taxon>Flavobacteriaceae</taxon>
        <taxon>Flavobacterium</taxon>
    </lineage>
</organism>
<accession>A0ABY6M4K9</accession>
<proteinExistence type="predicted"/>
<reference evidence="1" key="1">
    <citation type="submission" date="2021-08" db="EMBL/GenBank/DDBJ databases">
        <title>Flavobacterium sp. strain CC-SYL302.</title>
        <authorList>
            <person name="Lin S.-Y."/>
            <person name="Lee T.-H."/>
            <person name="Young C.-C."/>
        </authorList>
    </citation>
    <scope>NUCLEOTIDE SEQUENCE</scope>
    <source>
        <strain evidence="1">CC-SYL302</strain>
    </source>
</reference>
<dbReference type="SUPFAM" id="SSF69737">
    <property type="entry name" value="Urease metallochaperone UreE, C-terminal domain"/>
    <property type="match status" value="1"/>
</dbReference>
<name>A0ABY6M4K9_9FLAO</name>
<protein>
    <submittedName>
        <fullName evidence="1">Urease accessory protein UreE</fullName>
    </submittedName>
</protein>
<evidence type="ECO:0000313" key="2">
    <source>
        <dbReference type="Proteomes" id="UP001163328"/>
    </source>
</evidence>
<keyword evidence="2" id="KW-1185">Reference proteome</keyword>